<keyword evidence="5" id="KW-0627">Porphyrin biosynthesis</keyword>
<dbReference type="EMBL" id="QMHM01000007">
    <property type="protein sequence ID" value="RAV79751.1"/>
    <property type="molecule type" value="Genomic_DNA"/>
</dbReference>
<organism evidence="7 8">
    <name type="scientific">Aerococcus urinae</name>
    <dbReference type="NCBI Taxonomy" id="1376"/>
    <lineage>
        <taxon>Bacteria</taxon>
        <taxon>Bacillati</taxon>
        <taxon>Bacillota</taxon>
        <taxon>Bacilli</taxon>
        <taxon>Lactobacillales</taxon>
        <taxon>Aerococcaceae</taxon>
        <taxon>Aerococcus</taxon>
    </lineage>
</organism>
<comment type="pathway">
    <text evidence="1">Porphyrin-containing compound metabolism; siroheme biosynthesis; sirohydrochlorin from precorrin-2: step 1/1.</text>
</comment>
<dbReference type="SUPFAM" id="SSF51735">
    <property type="entry name" value="NAD(P)-binding Rossmann-fold domains"/>
    <property type="match status" value="1"/>
</dbReference>
<evidence type="ECO:0000256" key="1">
    <source>
        <dbReference type="ARBA" id="ARBA00005010"/>
    </source>
</evidence>
<dbReference type="RefSeq" id="WP_064292658.1">
    <property type="nucleotide sequence ID" value="NZ_JASOKO010000016.1"/>
</dbReference>
<proteinExistence type="predicted"/>
<gene>
    <name evidence="7" type="ORF">DBT54_04815</name>
</gene>
<dbReference type="UniPathway" id="UPA00262">
    <property type="reaction ID" value="UER00222"/>
</dbReference>
<dbReference type="Pfam" id="PF13241">
    <property type="entry name" value="NAD_binding_7"/>
    <property type="match status" value="1"/>
</dbReference>
<evidence type="ECO:0000256" key="2">
    <source>
        <dbReference type="ARBA" id="ARBA00012400"/>
    </source>
</evidence>
<reference evidence="7 8" key="1">
    <citation type="submission" date="2018-04" db="EMBL/GenBank/DDBJ databases">
        <title>Aerococcus urinae genomes.</title>
        <authorList>
            <person name="Hilt E."/>
            <person name="Gilbert N.M."/>
            <person name="Thomas-White K."/>
            <person name="Putonti C."/>
            <person name="Lewis A.L."/>
            <person name="Visck K.L."/>
            <person name="Wolfe A.J."/>
        </authorList>
    </citation>
    <scope>NUCLEOTIDE SEQUENCE [LARGE SCALE GENOMIC DNA]</scope>
    <source>
        <strain evidence="7 8">UMB7480</strain>
    </source>
</reference>
<dbReference type="InterPro" id="IPR006367">
    <property type="entry name" value="Sirohaem_synthase_N"/>
</dbReference>
<dbReference type="NCBIfam" id="TIGR01470">
    <property type="entry name" value="cysG_Nterm"/>
    <property type="match status" value="1"/>
</dbReference>
<dbReference type="EC" id="1.3.1.76" evidence="2"/>
<evidence type="ECO:0000256" key="4">
    <source>
        <dbReference type="ARBA" id="ARBA00023027"/>
    </source>
</evidence>
<name>A0A178HHF3_9LACT</name>
<keyword evidence="4" id="KW-0520">NAD</keyword>
<dbReference type="Gene3D" id="3.40.50.720">
    <property type="entry name" value="NAD(P)-binding Rossmann-like Domain"/>
    <property type="match status" value="1"/>
</dbReference>
<dbReference type="InterPro" id="IPR036291">
    <property type="entry name" value="NAD(P)-bd_dom_sf"/>
</dbReference>
<evidence type="ECO:0000313" key="8">
    <source>
        <dbReference type="Proteomes" id="UP000251923"/>
    </source>
</evidence>
<evidence type="ECO:0000256" key="3">
    <source>
        <dbReference type="ARBA" id="ARBA00023002"/>
    </source>
</evidence>
<sequence length="152" mass="16970">MYPVMLDISHWSVLIIGGGRIAERKLQGLIKEAGRITVLAPRVTERIADWARERQVIWLKHSYQGSLDLHGYQMVFACTDKKEVNQAIAEDLGSGQLINQTGDKRASNFFNMKTINYEGYLIAISSQGQSPAGAKALGESIASYLKDKENWI</sequence>
<dbReference type="AlphaFoldDB" id="A0A178HHF3"/>
<accession>A0A178HHF3</accession>
<dbReference type="GO" id="GO:0004325">
    <property type="term" value="F:ferrochelatase activity"/>
    <property type="evidence" value="ECO:0007669"/>
    <property type="project" value="InterPro"/>
</dbReference>
<dbReference type="PANTHER" id="PTHR35330">
    <property type="entry name" value="SIROHEME BIOSYNTHESIS PROTEIN MET8"/>
    <property type="match status" value="1"/>
</dbReference>
<dbReference type="InterPro" id="IPR028161">
    <property type="entry name" value="Met8-like"/>
</dbReference>
<dbReference type="GO" id="GO:0019354">
    <property type="term" value="P:siroheme biosynthetic process"/>
    <property type="evidence" value="ECO:0007669"/>
    <property type="project" value="UniProtKB-UniPathway"/>
</dbReference>
<dbReference type="Proteomes" id="UP000251923">
    <property type="component" value="Unassembled WGS sequence"/>
</dbReference>
<keyword evidence="3" id="KW-0560">Oxidoreductase</keyword>
<protein>
    <recommendedName>
        <fullName evidence="2">precorrin-2 dehydrogenase</fullName>
        <ecNumber evidence="2">1.3.1.76</ecNumber>
    </recommendedName>
</protein>
<comment type="caution">
    <text evidence="7">The sequence shown here is derived from an EMBL/GenBank/DDBJ whole genome shotgun (WGS) entry which is preliminary data.</text>
</comment>
<evidence type="ECO:0000313" key="7">
    <source>
        <dbReference type="EMBL" id="RAV79751.1"/>
    </source>
</evidence>
<evidence type="ECO:0000256" key="6">
    <source>
        <dbReference type="ARBA" id="ARBA00047561"/>
    </source>
</evidence>
<comment type="catalytic activity">
    <reaction evidence="6">
        <text>precorrin-2 + NAD(+) = sirohydrochlorin + NADH + 2 H(+)</text>
        <dbReference type="Rhea" id="RHEA:15613"/>
        <dbReference type="ChEBI" id="CHEBI:15378"/>
        <dbReference type="ChEBI" id="CHEBI:57540"/>
        <dbReference type="ChEBI" id="CHEBI:57945"/>
        <dbReference type="ChEBI" id="CHEBI:58351"/>
        <dbReference type="ChEBI" id="CHEBI:58827"/>
        <dbReference type="EC" id="1.3.1.76"/>
    </reaction>
</comment>
<evidence type="ECO:0000256" key="5">
    <source>
        <dbReference type="ARBA" id="ARBA00023244"/>
    </source>
</evidence>
<dbReference type="PANTHER" id="PTHR35330:SF1">
    <property type="entry name" value="SIROHEME BIOSYNTHESIS PROTEIN MET8"/>
    <property type="match status" value="1"/>
</dbReference>
<dbReference type="GO" id="GO:0043115">
    <property type="term" value="F:precorrin-2 dehydrogenase activity"/>
    <property type="evidence" value="ECO:0007669"/>
    <property type="project" value="UniProtKB-EC"/>
</dbReference>
<dbReference type="GeneID" id="86969923"/>